<comment type="subcellular location">
    <subcellularLocation>
        <location evidence="1">Nucleus</location>
    </subcellularLocation>
</comment>
<accession>A0A1R3JUI0</accession>
<dbReference type="GO" id="GO:0003714">
    <property type="term" value="F:transcription corepressor activity"/>
    <property type="evidence" value="ECO:0007669"/>
    <property type="project" value="TreeGrafter"/>
</dbReference>
<comment type="caution">
    <text evidence="7">The sequence shown here is derived from an EMBL/GenBank/DDBJ whole genome shotgun (WGS) entry which is preliminary data.</text>
</comment>
<name>A0A1R3JUI0_9ROSI</name>
<evidence type="ECO:0000256" key="4">
    <source>
        <dbReference type="ARBA" id="ARBA00023242"/>
    </source>
</evidence>
<keyword evidence="3" id="KW-0804">Transcription</keyword>
<feature type="compositionally biased region" description="Basic and acidic residues" evidence="5">
    <location>
        <begin position="829"/>
        <end position="846"/>
    </location>
</feature>
<dbReference type="PANTHER" id="PTHR13859:SF34">
    <property type="entry name" value="SANT DOMAIN-CONTAINING PROTEIN"/>
    <property type="match status" value="1"/>
</dbReference>
<evidence type="ECO:0000313" key="7">
    <source>
        <dbReference type="EMBL" id="OMO98444.1"/>
    </source>
</evidence>
<dbReference type="EMBL" id="AWUE01015334">
    <property type="protein sequence ID" value="OMO98444.1"/>
    <property type="molecule type" value="Genomic_DNA"/>
</dbReference>
<feature type="compositionally biased region" description="Polar residues" evidence="5">
    <location>
        <begin position="750"/>
        <end position="763"/>
    </location>
</feature>
<feature type="compositionally biased region" description="Low complexity" evidence="5">
    <location>
        <begin position="684"/>
        <end position="695"/>
    </location>
</feature>
<evidence type="ECO:0000313" key="8">
    <source>
        <dbReference type="Proteomes" id="UP000187203"/>
    </source>
</evidence>
<reference evidence="8" key="1">
    <citation type="submission" date="2013-09" db="EMBL/GenBank/DDBJ databases">
        <title>Corchorus olitorius genome sequencing.</title>
        <authorList>
            <person name="Alam M."/>
            <person name="Haque M.S."/>
            <person name="Islam M.S."/>
            <person name="Emdad E.M."/>
            <person name="Islam M.M."/>
            <person name="Ahmed B."/>
            <person name="Halim A."/>
            <person name="Hossen Q.M.M."/>
            <person name="Hossain M.Z."/>
            <person name="Ahmed R."/>
            <person name="Khan M.M."/>
            <person name="Islam R."/>
            <person name="Rashid M.M."/>
            <person name="Khan S.A."/>
            <person name="Rahman M.S."/>
            <person name="Alam M."/>
            <person name="Yahiya A.S."/>
            <person name="Khan M.S."/>
            <person name="Azam M.S."/>
            <person name="Haque T."/>
            <person name="Lashkar M.Z.H."/>
            <person name="Akhand A.I."/>
            <person name="Morshed G."/>
            <person name="Roy S."/>
            <person name="Uddin K.S."/>
            <person name="Rabeya T."/>
            <person name="Hossain A.S."/>
            <person name="Chowdhury A."/>
            <person name="Snigdha A.R."/>
            <person name="Mortoza M.S."/>
            <person name="Matin S.A."/>
            <person name="Hoque S.M.E."/>
            <person name="Islam M.K."/>
            <person name="Roy D.K."/>
            <person name="Haider R."/>
            <person name="Moosa M.M."/>
            <person name="Elias S.M."/>
            <person name="Hasan A.M."/>
            <person name="Jahan S."/>
            <person name="Shafiuddin M."/>
            <person name="Mahmood N."/>
            <person name="Shommy N.S."/>
        </authorList>
    </citation>
    <scope>NUCLEOTIDE SEQUENCE [LARGE SCALE GENOMIC DNA]</scope>
    <source>
        <strain evidence="8">cv. O-4</strain>
    </source>
</reference>
<feature type="compositionally biased region" description="Polar residues" evidence="5">
    <location>
        <begin position="817"/>
        <end position="828"/>
    </location>
</feature>
<dbReference type="FunFam" id="1.10.10.60:FF:000374">
    <property type="entry name" value="Arginine-glutamic acid dipeptide repeat protein"/>
    <property type="match status" value="1"/>
</dbReference>
<evidence type="ECO:0000256" key="1">
    <source>
        <dbReference type="ARBA" id="ARBA00004123"/>
    </source>
</evidence>
<evidence type="ECO:0000256" key="5">
    <source>
        <dbReference type="SAM" id="MobiDB-lite"/>
    </source>
</evidence>
<dbReference type="STRING" id="93759.A0A1R3JUI0"/>
<dbReference type="PANTHER" id="PTHR13859">
    <property type="entry name" value="ATROPHIN-RELATED"/>
    <property type="match status" value="1"/>
</dbReference>
<feature type="compositionally biased region" description="Acidic residues" evidence="5">
    <location>
        <begin position="525"/>
        <end position="540"/>
    </location>
</feature>
<dbReference type="InterPro" id="IPR057712">
    <property type="entry name" value="DUF7952"/>
</dbReference>
<dbReference type="Pfam" id="PF24662">
    <property type="entry name" value="DUF7650"/>
    <property type="match status" value="1"/>
</dbReference>
<keyword evidence="8" id="KW-1185">Reference proteome</keyword>
<evidence type="ECO:0000256" key="3">
    <source>
        <dbReference type="ARBA" id="ARBA00023163"/>
    </source>
</evidence>
<dbReference type="InterPro" id="IPR056067">
    <property type="entry name" value="DUF7650"/>
</dbReference>
<organism evidence="7 8">
    <name type="scientific">Corchorus olitorius</name>
    <dbReference type="NCBI Taxonomy" id="93759"/>
    <lineage>
        <taxon>Eukaryota</taxon>
        <taxon>Viridiplantae</taxon>
        <taxon>Streptophyta</taxon>
        <taxon>Embryophyta</taxon>
        <taxon>Tracheophyta</taxon>
        <taxon>Spermatophyta</taxon>
        <taxon>Magnoliopsida</taxon>
        <taxon>eudicotyledons</taxon>
        <taxon>Gunneridae</taxon>
        <taxon>Pentapetalae</taxon>
        <taxon>rosids</taxon>
        <taxon>malvids</taxon>
        <taxon>Malvales</taxon>
        <taxon>Malvaceae</taxon>
        <taxon>Grewioideae</taxon>
        <taxon>Apeibeae</taxon>
        <taxon>Corchorus</taxon>
    </lineage>
</organism>
<evidence type="ECO:0000256" key="2">
    <source>
        <dbReference type="ARBA" id="ARBA00023015"/>
    </source>
</evidence>
<dbReference type="PROSITE" id="PS51293">
    <property type="entry name" value="SANT"/>
    <property type="match status" value="1"/>
</dbReference>
<feature type="region of interest" description="Disordered" evidence="5">
    <location>
        <begin position="445"/>
        <end position="482"/>
    </location>
</feature>
<dbReference type="GO" id="GO:0005634">
    <property type="term" value="C:nucleus"/>
    <property type="evidence" value="ECO:0007669"/>
    <property type="project" value="UniProtKB-SubCell"/>
</dbReference>
<keyword evidence="4" id="KW-0539">Nucleus</keyword>
<dbReference type="InterPro" id="IPR017884">
    <property type="entry name" value="SANT_dom"/>
</dbReference>
<dbReference type="Pfam" id="PF25826">
    <property type="entry name" value="DUF7952"/>
    <property type="match status" value="1"/>
</dbReference>
<feature type="region of interest" description="Disordered" evidence="5">
    <location>
        <begin position="745"/>
        <end position="774"/>
    </location>
</feature>
<dbReference type="InterPro" id="IPR009057">
    <property type="entry name" value="Homeodomain-like_sf"/>
</dbReference>
<dbReference type="SUPFAM" id="SSF46689">
    <property type="entry name" value="Homeodomain-like"/>
    <property type="match status" value="1"/>
</dbReference>
<feature type="region of interest" description="Disordered" evidence="5">
    <location>
        <begin position="518"/>
        <end position="552"/>
    </location>
</feature>
<gene>
    <name evidence="7" type="ORF">COLO4_13893</name>
</gene>
<feature type="region of interest" description="Disordered" evidence="5">
    <location>
        <begin position="681"/>
        <end position="702"/>
    </location>
</feature>
<keyword evidence="2" id="KW-0805">Transcription regulation</keyword>
<dbReference type="AlphaFoldDB" id="A0A1R3JUI0"/>
<protein>
    <recommendedName>
        <fullName evidence="6">SANT domain-containing protein</fullName>
    </recommendedName>
</protein>
<feature type="domain" description="SANT" evidence="6">
    <location>
        <begin position="180"/>
        <end position="232"/>
    </location>
</feature>
<feature type="compositionally biased region" description="Basic and acidic residues" evidence="5">
    <location>
        <begin position="449"/>
        <end position="459"/>
    </location>
</feature>
<proteinExistence type="predicted"/>
<sequence length="876" mass="97689">MDAAEISHSGNCIEDASDEQLLSAVSMGSYNIFEDPEILPRVGDEYQVEIPPLITESDPLLLTENPNDVKDSAMSYEFLMGLPVSIMWVSTDIEKIKDEPAESPVNSIDLYNKIDSVKSECILETNKEIGDFEPKPNAGDITPDGGINSQEAENLALQQEMKVDIHQKQRRQGYFAVPGTPNDAWNDLEEASFILGLYIFGKNLVQVKKFVESKKMRDIFSFYYGKFYKSEKYRRWSECRKMRRKRCIYGQRIFTGWRQQELLSRLLPHVPEECQNTLQEVCKSFGEGKLLLEDFVFTLKATVGLNALISAIGIGKGKEDLTGITLEPVKASQVAPIRPEIPVGKACSTLTPLEIVNFLTGNYRLSKARSNDLFWEAVWPRLLARGWHSEQPPSQGYAAGSKHSLVFLIPGVKKFSRRKLVKGDHYFDSVSDVLSKVASEPGLLELEIGAEKGDRSKEENETESDKDDLPNQKRSCYLKPRTPNHAADVMRFTVVDTSLDNGGKFKVRELRSLPFEMNISNSQSDSEESTSEEITDETDSGDTLCSNRIETNGLKPMKISSDKEESPDAIASNNKFPIHGKASTNMPVIPGDPKTKVCNGMQPKKDMKNQPRQRTKLDNINHLAPVTKRRRRLTACSRKETTQKAMNVSVACGPKQTEASCCERNPDGSADIPSEVCPTEQLLSSVSSSSKSSPTSRDECIRKSTCAEQTHENHQERMLIDLNLPVLPEAETDEPFMGEVIERDEHTTRQPDNASQLEANSCMPSAELQPDMNARRQSTRIRPPTTKALEALACGFLSTTQKRKRGDGFARVKSFSRPSSQACGSTKVSENHGDGMVDFKAEEKGNDMSNGNGVMEQTSELTQMEVDSNLGVPYNQ</sequence>
<feature type="region of interest" description="Disordered" evidence="5">
    <location>
        <begin position="573"/>
        <end position="594"/>
    </location>
</feature>
<dbReference type="OrthoDB" id="1634742at2759"/>
<feature type="region of interest" description="Disordered" evidence="5">
    <location>
        <begin position="817"/>
        <end position="854"/>
    </location>
</feature>
<dbReference type="Proteomes" id="UP000187203">
    <property type="component" value="Unassembled WGS sequence"/>
</dbReference>
<evidence type="ECO:0000259" key="6">
    <source>
        <dbReference type="PROSITE" id="PS51293"/>
    </source>
</evidence>